<keyword evidence="2" id="KW-1185">Reference proteome</keyword>
<sequence length="53" mass="5871">MNSNSEGITYITDIIHRLIALCDIYPGSHINILNCCRATENFSGDTVSTRLGR</sequence>
<dbReference type="EMBL" id="JOJR01000072">
    <property type="protein sequence ID" value="RCN46805.1"/>
    <property type="molecule type" value="Genomic_DNA"/>
</dbReference>
<dbReference type="Proteomes" id="UP000252519">
    <property type="component" value="Unassembled WGS sequence"/>
</dbReference>
<evidence type="ECO:0000313" key="2">
    <source>
        <dbReference type="Proteomes" id="UP000252519"/>
    </source>
</evidence>
<dbReference type="AlphaFoldDB" id="A0A368GUY3"/>
<reference evidence="1 2" key="1">
    <citation type="submission" date="2014-10" db="EMBL/GenBank/DDBJ databases">
        <title>Draft genome of the hookworm Ancylostoma caninum.</title>
        <authorList>
            <person name="Mitreva M."/>
        </authorList>
    </citation>
    <scope>NUCLEOTIDE SEQUENCE [LARGE SCALE GENOMIC DNA]</scope>
    <source>
        <strain evidence="1 2">Baltimore</strain>
    </source>
</reference>
<organism evidence="1 2">
    <name type="scientific">Ancylostoma caninum</name>
    <name type="common">Dog hookworm</name>
    <dbReference type="NCBI Taxonomy" id="29170"/>
    <lineage>
        <taxon>Eukaryota</taxon>
        <taxon>Metazoa</taxon>
        <taxon>Ecdysozoa</taxon>
        <taxon>Nematoda</taxon>
        <taxon>Chromadorea</taxon>
        <taxon>Rhabditida</taxon>
        <taxon>Rhabditina</taxon>
        <taxon>Rhabditomorpha</taxon>
        <taxon>Strongyloidea</taxon>
        <taxon>Ancylostomatidae</taxon>
        <taxon>Ancylostomatinae</taxon>
        <taxon>Ancylostoma</taxon>
    </lineage>
</organism>
<evidence type="ECO:0000313" key="1">
    <source>
        <dbReference type="EMBL" id="RCN46805.1"/>
    </source>
</evidence>
<accession>A0A368GUY3</accession>
<protein>
    <submittedName>
        <fullName evidence="1">Uncharacterized protein</fullName>
    </submittedName>
</protein>
<proteinExistence type="predicted"/>
<gene>
    <name evidence="1" type="ORF">ANCCAN_07119</name>
</gene>
<name>A0A368GUY3_ANCCA</name>
<comment type="caution">
    <text evidence="1">The sequence shown here is derived from an EMBL/GenBank/DDBJ whole genome shotgun (WGS) entry which is preliminary data.</text>
</comment>